<dbReference type="AlphaFoldDB" id="A0A225LVQ6"/>
<evidence type="ECO:0000256" key="3">
    <source>
        <dbReference type="ARBA" id="ARBA00018111"/>
    </source>
</evidence>
<feature type="domain" description="RecX second three-helical" evidence="7">
    <location>
        <begin position="94"/>
        <end position="131"/>
    </location>
</feature>
<dbReference type="GO" id="GO:0005737">
    <property type="term" value="C:cytoplasm"/>
    <property type="evidence" value="ECO:0007669"/>
    <property type="project" value="UniProtKB-SubCell"/>
</dbReference>
<feature type="region of interest" description="Disordered" evidence="6">
    <location>
        <begin position="1"/>
        <end position="24"/>
    </location>
</feature>
<evidence type="ECO:0000313" key="11">
    <source>
        <dbReference type="Proteomes" id="UP000214603"/>
    </source>
</evidence>
<evidence type="ECO:0000313" key="10">
    <source>
        <dbReference type="EMBL" id="OWT53405.1"/>
    </source>
</evidence>
<dbReference type="EMBL" id="NJIH01000022">
    <property type="protein sequence ID" value="OWT53405.1"/>
    <property type="molecule type" value="Genomic_DNA"/>
</dbReference>
<dbReference type="PANTHER" id="PTHR33602">
    <property type="entry name" value="REGULATORY PROTEIN RECX FAMILY PROTEIN"/>
    <property type="match status" value="1"/>
</dbReference>
<dbReference type="HAMAP" id="MF_01114">
    <property type="entry name" value="RecX"/>
    <property type="match status" value="1"/>
</dbReference>
<evidence type="ECO:0000259" key="9">
    <source>
        <dbReference type="Pfam" id="PF21982"/>
    </source>
</evidence>
<evidence type="ECO:0000256" key="4">
    <source>
        <dbReference type="ARBA" id="ARBA00022490"/>
    </source>
</evidence>
<accession>A0A225LVQ6</accession>
<evidence type="ECO:0000256" key="2">
    <source>
        <dbReference type="ARBA" id="ARBA00009695"/>
    </source>
</evidence>
<name>A0A225LVQ6_9BURK</name>
<evidence type="ECO:0000256" key="1">
    <source>
        <dbReference type="ARBA" id="ARBA00004496"/>
    </source>
</evidence>
<reference evidence="11" key="1">
    <citation type="submission" date="2017-06" db="EMBL/GenBank/DDBJ databases">
        <title>Herbaspirillum phytohormonus sp. nov., isolated from the root nodule of Robinia pseudoacacia in lead-zinc mine.</title>
        <authorList>
            <person name="Fan M."/>
            <person name="Lin Y."/>
        </authorList>
    </citation>
    <scope>NUCLEOTIDE SEQUENCE [LARGE SCALE GENOMIC DNA]</scope>
    <source>
        <strain evidence="11">SC-089</strain>
    </source>
</reference>
<dbReference type="RefSeq" id="WP_088606115.1">
    <property type="nucleotide sequence ID" value="NZ_NJIH01000022.1"/>
</dbReference>
<dbReference type="InterPro" id="IPR053924">
    <property type="entry name" value="RecX_HTH_2nd"/>
</dbReference>
<dbReference type="Pfam" id="PF02631">
    <property type="entry name" value="RecX_HTH2"/>
    <property type="match status" value="1"/>
</dbReference>
<dbReference type="GO" id="GO:0006282">
    <property type="term" value="P:regulation of DNA repair"/>
    <property type="evidence" value="ECO:0007669"/>
    <property type="project" value="UniProtKB-UniRule"/>
</dbReference>
<dbReference type="Gene3D" id="1.10.10.10">
    <property type="entry name" value="Winged helix-like DNA-binding domain superfamily/Winged helix DNA-binding domain"/>
    <property type="match status" value="3"/>
</dbReference>
<dbReference type="InterPro" id="IPR036388">
    <property type="entry name" value="WH-like_DNA-bd_sf"/>
</dbReference>
<dbReference type="NCBIfam" id="NF001055">
    <property type="entry name" value="PRK00117.2-5"/>
    <property type="match status" value="1"/>
</dbReference>
<keyword evidence="4 5" id="KW-0963">Cytoplasm</keyword>
<dbReference type="OrthoDB" id="5295441at2"/>
<proteinExistence type="inferred from homology"/>
<gene>
    <name evidence="5" type="primary">recX</name>
    <name evidence="10" type="ORF">CEY11_24760</name>
</gene>
<feature type="domain" description="RecX first three-helical" evidence="9">
    <location>
        <begin position="49"/>
        <end position="87"/>
    </location>
</feature>
<dbReference type="InterPro" id="IPR003783">
    <property type="entry name" value="Regulatory_RecX"/>
</dbReference>
<comment type="caution">
    <text evidence="10">The sequence shown here is derived from an EMBL/GenBank/DDBJ whole genome shotgun (WGS) entry which is preliminary data.</text>
</comment>
<dbReference type="Proteomes" id="UP000214603">
    <property type="component" value="Unassembled WGS sequence"/>
</dbReference>
<dbReference type="InterPro" id="IPR053925">
    <property type="entry name" value="RecX_HTH_3rd"/>
</dbReference>
<dbReference type="Pfam" id="PF21982">
    <property type="entry name" value="RecX_HTH1"/>
    <property type="match status" value="1"/>
</dbReference>
<organism evidence="10 11">
    <name type="scientific">Candidimonas nitroreducens</name>
    <dbReference type="NCBI Taxonomy" id="683354"/>
    <lineage>
        <taxon>Bacteria</taxon>
        <taxon>Pseudomonadati</taxon>
        <taxon>Pseudomonadota</taxon>
        <taxon>Betaproteobacteria</taxon>
        <taxon>Burkholderiales</taxon>
        <taxon>Alcaligenaceae</taxon>
        <taxon>Candidimonas</taxon>
    </lineage>
</organism>
<comment type="function">
    <text evidence="5">Modulates RecA activity.</text>
</comment>
<dbReference type="Pfam" id="PF21981">
    <property type="entry name" value="RecX_HTH3"/>
    <property type="match status" value="1"/>
</dbReference>
<keyword evidence="11" id="KW-1185">Reference proteome</keyword>
<comment type="subcellular location">
    <subcellularLocation>
        <location evidence="1 5">Cytoplasm</location>
    </subcellularLocation>
</comment>
<evidence type="ECO:0000259" key="8">
    <source>
        <dbReference type="Pfam" id="PF21981"/>
    </source>
</evidence>
<dbReference type="PANTHER" id="PTHR33602:SF1">
    <property type="entry name" value="REGULATORY PROTEIN RECX FAMILY PROTEIN"/>
    <property type="match status" value="1"/>
</dbReference>
<sequence>MPRTPDDDPFETPGPRSLQGAPRPLEPFEQLAAVAAGQPAAALSGRSLKARAVAYLSRREYSRQELRRKLLPNVADADELDLVLDQLEHERWLSDERYAQALVHRKAARQGTARIVQELRRQGVPDENLEAVKAQLQGTEIERARQVWRKKFSGPPQDAREYARQFRFLASRGFSPECLRRILGEQDDVSST</sequence>
<feature type="domain" description="RecX third three-helical" evidence="8">
    <location>
        <begin position="140"/>
        <end position="183"/>
    </location>
</feature>
<evidence type="ECO:0000259" key="7">
    <source>
        <dbReference type="Pfam" id="PF02631"/>
    </source>
</evidence>
<evidence type="ECO:0000256" key="5">
    <source>
        <dbReference type="HAMAP-Rule" id="MF_01114"/>
    </source>
</evidence>
<dbReference type="InterPro" id="IPR053926">
    <property type="entry name" value="RecX_HTH_1st"/>
</dbReference>
<protein>
    <recommendedName>
        <fullName evidence="3 5">Regulatory protein RecX</fullName>
    </recommendedName>
</protein>
<evidence type="ECO:0000256" key="6">
    <source>
        <dbReference type="SAM" id="MobiDB-lite"/>
    </source>
</evidence>
<comment type="similarity">
    <text evidence="2 5">Belongs to the RecX family.</text>
</comment>